<comment type="caution">
    <text evidence="1">The sequence shown here is derived from an EMBL/GenBank/DDBJ whole genome shotgun (WGS) entry which is preliminary data.</text>
</comment>
<protein>
    <submittedName>
        <fullName evidence="1">DUF1684 domain-containing protein</fullName>
    </submittedName>
</protein>
<accession>A0ABR9WFV8</accession>
<dbReference type="InterPro" id="IPR012467">
    <property type="entry name" value="DUF1684"/>
</dbReference>
<dbReference type="PANTHER" id="PTHR41913:SF1">
    <property type="entry name" value="DUF1684 DOMAIN-CONTAINING PROTEIN"/>
    <property type="match status" value="1"/>
</dbReference>
<sequence>MIFRFVKVIPAVLLGFCLFSFINDSDYENKIKEWRKERIIELKSEQGYLNLAGLFWLDEGRNTFGSDAANKFIFPSDRSPANLGEFILENGKVTLIAKPDAEIYANDQLVTKLTIFPSDQEIVLKHKTLRWFVIKRGEKYAIRLKDLDSPYLKEFKGIESFPIAEQWKIKAKFEPTVGRKISILDVTGRLSEQESPGVLVFNVKSKEYRLDALSEGDSFFILFGDKTNKKETYGGGRFVYTSKPDADGYVSLDFNKAYNPPCAFTPYATCPLPPKQNILAVAVTAGEKNYGHH</sequence>
<organism evidence="1 2">
    <name type="scientific">Dyadobacter subterraneus</name>
    <dbReference type="NCBI Taxonomy" id="2773304"/>
    <lineage>
        <taxon>Bacteria</taxon>
        <taxon>Pseudomonadati</taxon>
        <taxon>Bacteroidota</taxon>
        <taxon>Cytophagia</taxon>
        <taxon>Cytophagales</taxon>
        <taxon>Spirosomataceae</taxon>
        <taxon>Dyadobacter</taxon>
    </lineage>
</organism>
<name>A0ABR9WFV8_9BACT</name>
<dbReference type="Pfam" id="PF07920">
    <property type="entry name" value="DUF1684"/>
    <property type="match status" value="1"/>
</dbReference>
<keyword evidence="2" id="KW-1185">Reference proteome</keyword>
<proteinExistence type="predicted"/>
<reference evidence="2" key="1">
    <citation type="submission" date="2023-07" db="EMBL/GenBank/DDBJ databases">
        <title>Dyadobacter sp. nov 'subterranea' isolated from contaminted grondwater.</title>
        <authorList>
            <person name="Szabo I."/>
            <person name="Al-Omari J."/>
            <person name="Szerdahelyi S.G."/>
            <person name="Rado J."/>
        </authorList>
    </citation>
    <scope>NUCLEOTIDE SEQUENCE [LARGE SCALE GENOMIC DNA]</scope>
    <source>
        <strain evidence="2">UP-52</strain>
    </source>
</reference>
<dbReference type="PANTHER" id="PTHR41913">
    <property type="entry name" value="DUF1684 DOMAIN-CONTAINING PROTEIN"/>
    <property type="match status" value="1"/>
</dbReference>
<gene>
    <name evidence="1" type="ORF">IEE83_21095</name>
</gene>
<evidence type="ECO:0000313" key="1">
    <source>
        <dbReference type="EMBL" id="MBE9464390.1"/>
    </source>
</evidence>
<evidence type="ECO:0000313" key="2">
    <source>
        <dbReference type="Proteomes" id="UP000634134"/>
    </source>
</evidence>
<dbReference type="EMBL" id="JACYGY010000001">
    <property type="protein sequence ID" value="MBE9464390.1"/>
    <property type="molecule type" value="Genomic_DNA"/>
</dbReference>
<dbReference type="Proteomes" id="UP000634134">
    <property type="component" value="Unassembled WGS sequence"/>
</dbReference>